<dbReference type="AlphaFoldDB" id="A0A087RA26"/>
<evidence type="ECO:0000256" key="1">
    <source>
        <dbReference type="SAM" id="MobiDB-lite"/>
    </source>
</evidence>
<evidence type="ECO:0000313" key="3">
    <source>
        <dbReference type="Proteomes" id="UP000053286"/>
    </source>
</evidence>
<evidence type="ECO:0000313" key="2">
    <source>
        <dbReference type="EMBL" id="KFM10330.1"/>
    </source>
</evidence>
<proteinExistence type="predicted"/>
<dbReference type="Proteomes" id="UP000053286">
    <property type="component" value="Unassembled WGS sequence"/>
</dbReference>
<protein>
    <submittedName>
        <fullName evidence="2">Uncharacterized protein</fullName>
    </submittedName>
</protein>
<feature type="compositionally biased region" description="Low complexity" evidence="1">
    <location>
        <begin position="109"/>
        <end position="121"/>
    </location>
</feature>
<sequence>MAPCGGCFNPHVFRFEWMSISLPPSATFAIGHGVASPPGAALWGPQGCGLPLVWADRWAPQGQPQLVLPYNRQGRAAAPAPPVLLPSLPCYRHLKGQCTQHSLSGTTKPSGAPLSSGSLPGNDIPVDDGTSPGSDIPLGSDVPMDEGTLLSAGDIVLPEEVRWEEAVRHLDCSLGVVGDPSSIPMPRDPG</sequence>
<dbReference type="EMBL" id="KL226234">
    <property type="protein sequence ID" value="KFM10330.1"/>
    <property type="molecule type" value="Genomic_DNA"/>
</dbReference>
<accession>A0A087RA26</accession>
<reference evidence="2 3" key="1">
    <citation type="submission" date="2014-04" db="EMBL/GenBank/DDBJ databases">
        <title>Genome evolution of avian class.</title>
        <authorList>
            <person name="Zhang G."/>
            <person name="Li C."/>
        </authorList>
    </citation>
    <scope>NUCLEOTIDE SEQUENCE [LARGE SCALE GENOMIC DNA]</scope>
    <source>
        <strain evidence="2">BGI_AS27</strain>
    </source>
</reference>
<name>A0A087RA26_APTFO</name>
<feature type="non-terminal residue" evidence="2">
    <location>
        <position position="190"/>
    </location>
</feature>
<keyword evidence="3" id="KW-1185">Reference proteome</keyword>
<organism evidence="2 3">
    <name type="scientific">Aptenodytes forsteri</name>
    <name type="common">Emperor penguin</name>
    <dbReference type="NCBI Taxonomy" id="9233"/>
    <lineage>
        <taxon>Eukaryota</taxon>
        <taxon>Metazoa</taxon>
        <taxon>Chordata</taxon>
        <taxon>Craniata</taxon>
        <taxon>Vertebrata</taxon>
        <taxon>Euteleostomi</taxon>
        <taxon>Archelosauria</taxon>
        <taxon>Archosauria</taxon>
        <taxon>Dinosauria</taxon>
        <taxon>Saurischia</taxon>
        <taxon>Theropoda</taxon>
        <taxon>Coelurosauria</taxon>
        <taxon>Aves</taxon>
        <taxon>Neognathae</taxon>
        <taxon>Neoaves</taxon>
        <taxon>Aequornithes</taxon>
        <taxon>Sphenisciformes</taxon>
        <taxon>Spheniscidae</taxon>
        <taxon>Aptenodytes</taxon>
    </lineage>
</organism>
<gene>
    <name evidence="2" type="ORF">AS27_11780</name>
</gene>
<feature type="region of interest" description="Disordered" evidence="1">
    <location>
        <begin position="101"/>
        <end position="143"/>
    </location>
</feature>